<evidence type="ECO:0000256" key="1">
    <source>
        <dbReference type="ARBA" id="ARBA00005233"/>
    </source>
</evidence>
<dbReference type="SUPFAM" id="SSF54523">
    <property type="entry name" value="Pili subunits"/>
    <property type="match status" value="1"/>
</dbReference>
<dbReference type="PANTHER" id="PTHR30093">
    <property type="entry name" value="GENERAL SECRETION PATHWAY PROTEIN G"/>
    <property type="match status" value="1"/>
</dbReference>
<reference evidence="5 6" key="1">
    <citation type="submission" date="2024-03" db="EMBL/GenBank/DDBJ databases">
        <title>Cross-transmission of Acinetobacter junii carrying blaOXA-58 in a neonatal intensive care unit.</title>
        <authorList>
            <person name="Bour M."/>
            <person name="Potron A."/>
            <person name="Lecointe D."/>
        </authorList>
    </citation>
    <scope>NUCLEOTIDE SEQUENCE [LARGE SCALE GENOMIC DNA]</scope>
    <source>
        <strain evidence="5 6">21A3096 case 1</strain>
    </source>
</reference>
<comment type="similarity">
    <text evidence="1 3">Belongs to the N-Me-Phe pilin family.</text>
</comment>
<dbReference type="Gene3D" id="3.30.700.10">
    <property type="entry name" value="Glycoprotein, Type 4 Pilin"/>
    <property type="match status" value="1"/>
</dbReference>
<proteinExistence type="inferred from homology"/>
<keyword evidence="4" id="KW-1133">Transmembrane helix</keyword>
<dbReference type="InterPro" id="IPR012902">
    <property type="entry name" value="N_methyl_site"/>
</dbReference>
<keyword evidence="2" id="KW-0488">Methylation</keyword>
<protein>
    <submittedName>
        <fullName evidence="5">Pilin</fullName>
    </submittedName>
</protein>
<feature type="transmembrane region" description="Helical" evidence="4">
    <location>
        <begin position="7"/>
        <end position="31"/>
    </location>
</feature>
<evidence type="ECO:0000256" key="2">
    <source>
        <dbReference type="ARBA" id="ARBA00022481"/>
    </source>
</evidence>
<gene>
    <name evidence="5" type="ORF">WM018_04885</name>
</gene>
<dbReference type="PROSITE" id="PS00409">
    <property type="entry name" value="PROKAR_NTER_METHYL"/>
    <property type="match status" value="1"/>
</dbReference>
<keyword evidence="3" id="KW-0281">Fimbrium</keyword>
<organism evidence="5 6">
    <name type="scientific">Acinetobacter junii</name>
    <dbReference type="NCBI Taxonomy" id="40215"/>
    <lineage>
        <taxon>Bacteria</taxon>
        <taxon>Pseudomonadati</taxon>
        <taxon>Pseudomonadota</taxon>
        <taxon>Gammaproteobacteria</taxon>
        <taxon>Moraxellales</taxon>
        <taxon>Moraxellaceae</taxon>
        <taxon>Acinetobacter</taxon>
    </lineage>
</organism>
<evidence type="ECO:0000256" key="4">
    <source>
        <dbReference type="SAM" id="Phobius"/>
    </source>
</evidence>
<accession>A0ABU8ZE48</accession>
<comment type="caution">
    <text evidence="5">The sequence shown here is derived from an EMBL/GenBank/DDBJ whole genome shotgun (WGS) entry which is preliminary data.</text>
</comment>
<dbReference type="InterPro" id="IPR001082">
    <property type="entry name" value="Pilin"/>
</dbReference>
<keyword evidence="4" id="KW-0472">Membrane</keyword>
<keyword evidence="6" id="KW-1185">Reference proteome</keyword>
<dbReference type="Pfam" id="PF00114">
    <property type="entry name" value="Pilin"/>
    <property type="match status" value="1"/>
</dbReference>
<dbReference type="EMBL" id="JBBMLE010000013">
    <property type="protein sequence ID" value="MEK0251862.1"/>
    <property type="molecule type" value="Genomic_DNA"/>
</dbReference>
<sequence>MNTMQKGFTLIELMIVVAIIGILAAIAIPAYQDYTARSQVAGALAEISPIKTNIEEKLAQGITSAEATALSGDTAAKLQALGLPGASTARCSAFDVTVLATGAASIECTIKGTTQVNGLKIQWKRSADATTGTAGTWTCNTSVVEKLAPKTCTAGATITVAS</sequence>
<evidence type="ECO:0000256" key="3">
    <source>
        <dbReference type="RuleBase" id="RU000389"/>
    </source>
</evidence>
<dbReference type="PANTHER" id="PTHR30093:SF34">
    <property type="entry name" value="PREPILIN PEPTIDASE-DEPENDENT PROTEIN D"/>
    <property type="match status" value="1"/>
</dbReference>
<dbReference type="NCBIfam" id="TIGR02532">
    <property type="entry name" value="IV_pilin_GFxxxE"/>
    <property type="match status" value="1"/>
</dbReference>
<dbReference type="InterPro" id="IPR045584">
    <property type="entry name" value="Pilin-like"/>
</dbReference>
<keyword evidence="4" id="KW-0812">Transmembrane</keyword>
<evidence type="ECO:0000313" key="5">
    <source>
        <dbReference type="EMBL" id="MEK0251862.1"/>
    </source>
</evidence>
<dbReference type="Proteomes" id="UP001498501">
    <property type="component" value="Unassembled WGS sequence"/>
</dbReference>
<evidence type="ECO:0000313" key="6">
    <source>
        <dbReference type="Proteomes" id="UP001498501"/>
    </source>
</evidence>
<name>A0ABU8ZE48_ACIJU</name>
<dbReference type="Pfam" id="PF07963">
    <property type="entry name" value="N_methyl"/>
    <property type="match status" value="1"/>
</dbReference>